<dbReference type="EMBL" id="BLKC01000036">
    <property type="protein sequence ID" value="GFF38956.1"/>
    <property type="molecule type" value="Genomic_DNA"/>
</dbReference>
<gene>
    <name evidence="1" type="ORF">IFM46972_05719</name>
</gene>
<comment type="caution">
    <text evidence="1">The sequence shown here is derived from an EMBL/GenBank/DDBJ whole genome shotgun (WGS) entry which is preliminary data.</text>
</comment>
<sequence>MALIYLAIRRRFEAYLSPRARESLDHATLIATVLSEVGKLEKRLDKVEGGLLELGPLVMQAHDNMLRSPEISEMSRYAGAQT</sequence>
<accession>A0A8H3NT51</accession>
<name>A0A8H3NT51_9EURO</name>
<proteinExistence type="predicted"/>
<reference evidence="1 2" key="1">
    <citation type="submission" date="2020-01" db="EMBL/GenBank/DDBJ databases">
        <title>Draft genome sequence of Aspergillus udagawae IFM 46972.</title>
        <authorList>
            <person name="Takahashi H."/>
            <person name="Yaguchi T."/>
        </authorList>
    </citation>
    <scope>NUCLEOTIDE SEQUENCE [LARGE SCALE GENOMIC DNA]</scope>
    <source>
        <strain evidence="1 2">IFM 46972</strain>
    </source>
</reference>
<evidence type="ECO:0000313" key="1">
    <source>
        <dbReference type="EMBL" id="GFF38956.1"/>
    </source>
</evidence>
<dbReference type="Proteomes" id="UP000465221">
    <property type="component" value="Unassembled WGS sequence"/>
</dbReference>
<evidence type="ECO:0000313" key="2">
    <source>
        <dbReference type="Proteomes" id="UP000465221"/>
    </source>
</evidence>
<organism evidence="1 2">
    <name type="scientific">Aspergillus udagawae</name>
    <dbReference type="NCBI Taxonomy" id="91492"/>
    <lineage>
        <taxon>Eukaryota</taxon>
        <taxon>Fungi</taxon>
        <taxon>Dikarya</taxon>
        <taxon>Ascomycota</taxon>
        <taxon>Pezizomycotina</taxon>
        <taxon>Eurotiomycetes</taxon>
        <taxon>Eurotiomycetidae</taxon>
        <taxon>Eurotiales</taxon>
        <taxon>Aspergillaceae</taxon>
        <taxon>Aspergillus</taxon>
        <taxon>Aspergillus subgen. Fumigati</taxon>
    </lineage>
</organism>
<protein>
    <submittedName>
        <fullName evidence="1">Uncharacterized protein</fullName>
    </submittedName>
</protein>
<dbReference type="AlphaFoldDB" id="A0A8H3NT51"/>